<dbReference type="InterPro" id="IPR042521">
    <property type="entry name" value="DYRK"/>
</dbReference>
<dbReference type="GO" id="GO:0004674">
    <property type="term" value="F:protein serine/threonine kinase activity"/>
    <property type="evidence" value="ECO:0007669"/>
    <property type="project" value="UniProtKB-KW"/>
</dbReference>
<keyword evidence="6" id="KW-0418">Kinase</keyword>
<comment type="catalytic activity">
    <reaction evidence="9">
        <text>L-threonyl-[protein] + ATP = O-phospho-L-threonyl-[protein] + ADP + H(+)</text>
        <dbReference type="Rhea" id="RHEA:46608"/>
        <dbReference type="Rhea" id="RHEA-COMP:11060"/>
        <dbReference type="Rhea" id="RHEA-COMP:11605"/>
        <dbReference type="ChEBI" id="CHEBI:15378"/>
        <dbReference type="ChEBI" id="CHEBI:30013"/>
        <dbReference type="ChEBI" id="CHEBI:30616"/>
        <dbReference type="ChEBI" id="CHEBI:61977"/>
        <dbReference type="ChEBI" id="CHEBI:456216"/>
        <dbReference type="EC" id="2.7.12.1"/>
    </reaction>
</comment>
<feature type="binding site" evidence="11">
    <location>
        <position position="179"/>
    </location>
    <ligand>
        <name>ATP</name>
        <dbReference type="ChEBI" id="CHEBI:30616"/>
    </ligand>
</feature>
<evidence type="ECO:0000256" key="4">
    <source>
        <dbReference type="ARBA" id="ARBA00022679"/>
    </source>
</evidence>
<dbReference type="Pfam" id="PF00069">
    <property type="entry name" value="Pkinase"/>
    <property type="match status" value="1"/>
</dbReference>
<evidence type="ECO:0000256" key="3">
    <source>
        <dbReference type="ARBA" id="ARBA00022527"/>
    </source>
</evidence>
<keyword evidence="4" id="KW-0808">Transferase</keyword>
<evidence type="ECO:0000256" key="9">
    <source>
        <dbReference type="ARBA" id="ARBA00049308"/>
    </source>
</evidence>
<dbReference type="EC" id="2.7.12.1" evidence="2"/>
<dbReference type="Gene3D" id="3.30.200.20">
    <property type="entry name" value="Phosphorylase Kinase, domain 1"/>
    <property type="match status" value="1"/>
</dbReference>
<comment type="catalytic activity">
    <reaction evidence="8">
        <text>L-seryl-[protein] + ATP = O-phospho-L-seryl-[protein] + ADP + H(+)</text>
        <dbReference type="Rhea" id="RHEA:17989"/>
        <dbReference type="Rhea" id="RHEA-COMP:9863"/>
        <dbReference type="Rhea" id="RHEA-COMP:11604"/>
        <dbReference type="ChEBI" id="CHEBI:15378"/>
        <dbReference type="ChEBI" id="CHEBI:29999"/>
        <dbReference type="ChEBI" id="CHEBI:30616"/>
        <dbReference type="ChEBI" id="CHEBI:83421"/>
        <dbReference type="ChEBI" id="CHEBI:456216"/>
        <dbReference type="EC" id="2.7.12.1"/>
    </reaction>
</comment>
<dbReference type="PROSITE" id="PS00108">
    <property type="entry name" value="PROTEIN_KINASE_ST"/>
    <property type="match status" value="1"/>
</dbReference>
<evidence type="ECO:0000313" key="15">
    <source>
        <dbReference type="EMBL" id="CAG5127239.1"/>
    </source>
</evidence>
<evidence type="ECO:0000256" key="12">
    <source>
        <dbReference type="RuleBase" id="RU000304"/>
    </source>
</evidence>
<protein>
    <recommendedName>
        <fullName evidence="2">dual-specificity kinase</fullName>
        <ecNumber evidence="2">2.7.12.1</ecNumber>
    </recommendedName>
</protein>
<dbReference type="SMART" id="SM00220">
    <property type="entry name" value="S_TKc"/>
    <property type="match status" value="1"/>
</dbReference>
<dbReference type="InterPro" id="IPR008271">
    <property type="entry name" value="Ser/Thr_kinase_AS"/>
</dbReference>
<evidence type="ECO:0000256" key="11">
    <source>
        <dbReference type="PROSITE-ProRule" id="PRU10141"/>
    </source>
</evidence>
<dbReference type="GO" id="GO:0005524">
    <property type="term" value="F:ATP binding"/>
    <property type="evidence" value="ECO:0007669"/>
    <property type="project" value="UniProtKB-UniRule"/>
</dbReference>
<comment type="similarity">
    <text evidence="1">Belongs to the protein kinase superfamily. CMGC Ser/Thr protein kinase family. MNB/DYRK subfamily.</text>
</comment>
<evidence type="ECO:0000256" key="2">
    <source>
        <dbReference type="ARBA" id="ARBA00013203"/>
    </source>
</evidence>
<dbReference type="GO" id="GO:0005737">
    <property type="term" value="C:cytoplasm"/>
    <property type="evidence" value="ECO:0007669"/>
    <property type="project" value="TreeGrafter"/>
</dbReference>
<dbReference type="AlphaFoldDB" id="A0A8S3ZDH4"/>
<dbReference type="EMBL" id="CAJHNH020002620">
    <property type="protein sequence ID" value="CAG5127239.1"/>
    <property type="molecule type" value="Genomic_DNA"/>
</dbReference>
<dbReference type="Proteomes" id="UP000678393">
    <property type="component" value="Unassembled WGS sequence"/>
</dbReference>
<evidence type="ECO:0000256" key="13">
    <source>
        <dbReference type="SAM" id="MobiDB-lite"/>
    </source>
</evidence>
<dbReference type="PANTHER" id="PTHR24058:SF22">
    <property type="entry name" value="DUAL SPECIFICITY TYROSINE-PHOSPHORYLATION-REGULATED KINASE 4"/>
    <property type="match status" value="1"/>
</dbReference>
<accession>A0A8S3ZDH4</accession>
<dbReference type="GO" id="GO:0005856">
    <property type="term" value="C:cytoskeleton"/>
    <property type="evidence" value="ECO:0007669"/>
    <property type="project" value="TreeGrafter"/>
</dbReference>
<dbReference type="SUPFAM" id="SSF56112">
    <property type="entry name" value="Protein kinase-like (PK-like)"/>
    <property type="match status" value="1"/>
</dbReference>
<dbReference type="InterPro" id="IPR000719">
    <property type="entry name" value="Prot_kinase_dom"/>
</dbReference>
<keyword evidence="16" id="KW-1185">Reference proteome</keyword>
<dbReference type="PROSITE" id="PS00107">
    <property type="entry name" value="PROTEIN_KINASE_ATP"/>
    <property type="match status" value="1"/>
</dbReference>
<dbReference type="Gene3D" id="3.30.10.30">
    <property type="entry name" value="DYRK"/>
    <property type="match status" value="1"/>
</dbReference>
<dbReference type="GO" id="GO:0004712">
    <property type="term" value="F:protein serine/threonine/tyrosine kinase activity"/>
    <property type="evidence" value="ECO:0007669"/>
    <property type="project" value="UniProtKB-EC"/>
</dbReference>
<keyword evidence="5 11" id="KW-0547">Nucleotide-binding</keyword>
<sequence length="459" mass="52409">MKKSSLQIQQLFEDDSSTKTTNAAQRKKSESSGKIKQSANLVNKSVGTANKHSSQTATASHEKKSRGRHVQQDRTVMTPKTTITKYGETLSVYELDEIKLYPKIYCFGQHANKIGAKGQSSSSKNNYDYDDSEHFYKVIPNDHIGYRYEIADRPLLGQGTFGQVIKAYDMKERQFVALKLVRNEKDYLKQSREELRILHVLKKYDIDGTFNIVTVKEFFMFRNHMVMSFELLGVNLYQALKLNLFRGLPMPKVRAVARAILKSLELLFKLRIVHCDVKPENILFRKNGDYSSVKLVDFGSSCYEQSQIYRYIQSRYYRAPEVILGFRYGPAIDMWSLGCVLGELAKGTPIFTGEDEFDQLAAIEEALGPVPSNMASRIKHRPPLRKDRGPPGSKPLKTILTGDDVFKDVLKMMLELHPDVRPTPMELQDHQWFSISLSALDRKQASQMTASSNTSYTRK</sequence>
<feature type="region of interest" description="Disordered" evidence="13">
    <location>
        <begin position="374"/>
        <end position="397"/>
    </location>
</feature>
<evidence type="ECO:0000259" key="14">
    <source>
        <dbReference type="PROSITE" id="PS50011"/>
    </source>
</evidence>
<comment type="catalytic activity">
    <reaction evidence="10">
        <text>L-tyrosyl-[protein] + ATP = O-phospho-L-tyrosyl-[protein] + ADP + H(+)</text>
        <dbReference type="Rhea" id="RHEA:10596"/>
        <dbReference type="Rhea" id="RHEA-COMP:10136"/>
        <dbReference type="Rhea" id="RHEA-COMP:20101"/>
        <dbReference type="ChEBI" id="CHEBI:15378"/>
        <dbReference type="ChEBI" id="CHEBI:30616"/>
        <dbReference type="ChEBI" id="CHEBI:46858"/>
        <dbReference type="ChEBI" id="CHEBI:61978"/>
        <dbReference type="ChEBI" id="CHEBI:456216"/>
        <dbReference type="EC" id="2.7.12.1"/>
    </reaction>
</comment>
<evidence type="ECO:0000256" key="1">
    <source>
        <dbReference type="ARBA" id="ARBA00008867"/>
    </source>
</evidence>
<evidence type="ECO:0000313" key="16">
    <source>
        <dbReference type="Proteomes" id="UP000678393"/>
    </source>
</evidence>
<evidence type="ECO:0000256" key="6">
    <source>
        <dbReference type="ARBA" id="ARBA00022777"/>
    </source>
</evidence>
<keyword evidence="3 12" id="KW-0723">Serine/threonine-protein kinase</keyword>
<comment type="caution">
    <text evidence="15">The sequence shown here is derived from an EMBL/GenBank/DDBJ whole genome shotgun (WGS) entry which is preliminary data.</text>
</comment>
<dbReference type="PROSITE" id="PS50011">
    <property type="entry name" value="PROTEIN_KINASE_DOM"/>
    <property type="match status" value="1"/>
</dbReference>
<feature type="compositionally biased region" description="Polar residues" evidence="13">
    <location>
        <begin position="34"/>
        <end position="59"/>
    </location>
</feature>
<evidence type="ECO:0000256" key="8">
    <source>
        <dbReference type="ARBA" id="ARBA00049003"/>
    </source>
</evidence>
<gene>
    <name evidence="15" type="ORF">CUNI_LOCUS12797</name>
</gene>
<dbReference type="Gene3D" id="1.10.510.10">
    <property type="entry name" value="Transferase(Phosphotransferase) domain 1"/>
    <property type="match status" value="1"/>
</dbReference>
<proteinExistence type="inferred from homology"/>
<dbReference type="PANTHER" id="PTHR24058">
    <property type="entry name" value="DUAL SPECIFICITY PROTEIN KINASE"/>
    <property type="match status" value="1"/>
</dbReference>
<dbReference type="OrthoDB" id="9332038at2759"/>
<dbReference type="InterPro" id="IPR017441">
    <property type="entry name" value="Protein_kinase_ATP_BS"/>
</dbReference>
<dbReference type="InterPro" id="IPR011009">
    <property type="entry name" value="Kinase-like_dom_sf"/>
</dbReference>
<feature type="region of interest" description="Disordered" evidence="13">
    <location>
        <begin position="1"/>
        <end position="74"/>
    </location>
</feature>
<keyword evidence="7 11" id="KW-0067">ATP-binding</keyword>
<evidence type="ECO:0000256" key="5">
    <source>
        <dbReference type="ARBA" id="ARBA00022741"/>
    </source>
</evidence>
<feature type="compositionally biased region" description="Polar residues" evidence="13">
    <location>
        <begin position="1"/>
        <end position="10"/>
    </location>
</feature>
<feature type="domain" description="Protein kinase" evidence="14">
    <location>
        <begin position="150"/>
        <end position="433"/>
    </location>
</feature>
<name>A0A8S3ZDH4_9EUPU</name>
<evidence type="ECO:0000256" key="10">
    <source>
        <dbReference type="ARBA" id="ARBA00051680"/>
    </source>
</evidence>
<evidence type="ECO:0000256" key="7">
    <source>
        <dbReference type="ARBA" id="ARBA00022840"/>
    </source>
</evidence>
<dbReference type="InterPro" id="IPR050494">
    <property type="entry name" value="Ser_Thr_dual-spec_kinase"/>
</dbReference>
<reference evidence="15" key="1">
    <citation type="submission" date="2021-04" db="EMBL/GenBank/DDBJ databases">
        <authorList>
            <consortium name="Molecular Ecology Group"/>
        </authorList>
    </citation>
    <scope>NUCLEOTIDE SEQUENCE</scope>
</reference>
<organism evidence="15 16">
    <name type="scientific">Candidula unifasciata</name>
    <dbReference type="NCBI Taxonomy" id="100452"/>
    <lineage>
        <taxon>Eukaryota</taxon>
        <taxon>Metazoa</taxon>
        <taxon>Spiralia</taxon>
        <taxon>Lophotrochozoa</taxon>
        <taxon>Mollusca</taxon>
        <taxon>Gastropoda</taxon>
        <taxon>Heterobranchia</taxon>
        <taxon>Euthyneura</taxon>
        <taxon>Panpulmonata</taxon>
        <taxon>Eupulmonata</taxon>
        <taxon>Stylommatophora</taxon>
        <taxon>Helicina</taxon>
        <taxon>Helicoidea</taxon>
        <taxon>Geomitridae</taxon>
        <taxon>Candidula</taxon>
    </lineage>
</organism>